<evidence type="ECO:0000313" key="1">
    <source>
        <dbReference type="EMBL" id="WOJ95229.1"/>
    </source>
</evidence>
<proteinExistence type="predicted"/>
<sequence length="80" mass="8571">MFFARLRELLGSDSFEIADADCPADVAALRALLRLSVNTELAESLADPNVFCAVNQKVVSEDHPLASSDEVAFFPPMTGG</sequence>
<dbReference type="EMBL" id="CP136864">
    <property type="protein sequence ID" value="WOJ95229.1"/>
    <property type="molecule type" value="Genomic_DNA"/>
</dbReference>
<dbReference type="InterPro" id="IPR003749">
    <property type="entry name" value="ThiS/MoaD-like"/>
</dbReference>
<protein>
    <submittedName>
        <fullName evidence="1">MoaD/ThiS family protein</fullName>
    </submittedName>
</protein>
<name>A0ABZ0I6T3_9GAMM</name>
<keyword evidence="2" id="KW-1185">Reference proteome</keyword>
<reference evidence="1 2" key="1">
    <citation type="submission" date="2023-10" db="EMBL/GenBank/DDBJ databases">
        <title>Two novel species belonging to the OM43/NOR5 clade.</title>
        <authorList>
            <person name="Park M."/>
        </authorList>
    </citation>
    <scope>NUCLEOTIDE SEQUENCE [LARGE SCALE GENOMIC DNA]</scope>
    <source>
        <strain evidence="1 2">IMCC43200</strain>
    </source>
</reference>
<dbReference type="InterPro" id="IPR012675">
    <property type="entry name" value="Beta-grasp_dom_sf"/>
</dbReference>
<dbReference type="Gene3D" id="3.10.20.30">
    <property type="match status" value="1"/>
</dbReference>
<dbReference type="RefSeq" id="WP_407349864.1">
    <property type="nucleotide sequence ID" value="NZ_CP136864.1"/>
</dbReference>
<accession>A0ABZ0I6T3</accession>
<organism evidence="1 2">
    <name type="scientific">Congregibacter variabilis</name>
    <dbReference type="NCBI Taxonomy" id="3081200"/>
    <lineage>
        <taxon>Bacteria</taxon>
        <taxon>Pseudomonadati</taxon>
        <taxon>Pseudomonadota</taxon>
        <taxon>Gammaproteobacteria</taxon>
        <taxon>Cellvibrionales</taxon>
        <taxon>Halieaceae</taxon>
        <taxon>Congregibacter</taxon>
    </lineage>
</organism>
<gene>
    <name evidence="1" type="ORF">R0135_02500</name>
</gene>
<dbReference type="CDD" id="cd00754">
    <property type="entry name" value="Ubl_MoaD"/>
    <property type="match status" value="1"/>
</dbReference>
<evidence type="ECO:0000313" key="2">
    <source>
        <dbReference type="Proteomes" id="UP001626537"/>
    </source>
</evidence>
<dbReference type="InterPro" id="IPR016155">
    <property type="entry name" value="Mopterin_synth/thiamin_S_b"/>
</dbReference>
<dbReference type="Proteomes" id="UP001626537">
    <property type="component" value="Chromosome"/>
</dbReference>
<dbReference type="SUPFAM" id="SSF54285">
    <property type="entry name" value="MoaD/ThiS"/>
    <property type="match status" value="1"/>
</dbReference>
<dbReference type="Pfam" id="PF02597">
    <property type="entry name" value="ThiS"/>
    <property type="match status" value="1"/>
</dbReference>